<dbReference type="KEGG" id="bpf:BpOF4_21809"/>
<keyword evidence="3" id="KW-1185">Reference proteome</keyword>
<dbReference type="RefSeq" id="WP_012961262.1">
    <property type="nucleotide sequence ID" value="NC_013793.1"/>
</dbReference>
<evidence type="ECO:0000313" key="2">
    <source>
        <dbReference type="EMBL" id="ADC52357.1"/>
    </source>
</evidence>
<feature type="signal peptide" evidence="1">
    <location>
        <begin position="1"/>
        <end position="22"/>
    </location>
</feature>
<name>D3G1Y1_ALKPO</name>
<keyword evidence="2" id="KW-0614">Plasmid</keyword>
<evidence type="ECO:0000313" key="3">
    <source>
        <dbReference type="Proteomes" id="UP000001544"/>
    </source>
</evidence>
<dbReference type="PROSITE" id="PS51257">
    <property type="entry name" value="PROKAR_LIPOPROTEIN"/>
    <property type="match status" value="1"/>
</dbReference>
<organism evidence="2 3">
    <name type="scientific">Alkalihalophilus pseudofirmus (strain ATCC BAA-2126 / JCM 17055 / OF4)</name>
    <name type="common">Bacillus pseudofirmus</name>
    <dbReference type="NCBI Taxonomy" id="398511"/>
    <lineage>
        <taxon>Bacteria</taxon>
        <taxon>Bacillati</taxon>
        <taxon>Bacillota</taxon>
        <taxon>Bacilli</taxon>
        <taxon>Bacillales</taxon>
        <taxon>Bacillaceae</taxon>
        <taxon>Alkalihalophilus</taxon>
    </lineage>
</organism>
<geneLocation type="plasmid" evidence="2 3">
    <name>pBpOF4-02</name>
</geneLocation>
<proteinExistence type="predicted"/>
<evidence type="ECO:0008006" key="4">
    <source>
        <dbReference type="Google" id="ProtNLM"/>
    </source>
</evidence>
<protein>
    <recommendedName>
        <fullName evidence="4">Intracellular proteinase inhibitor BsuPI domain-containing protein</fullName>
    </recommendedName>
</protein>
<dbReference type="HOGENOM" id="CLU_896184_0_0_9"/>
<keyword evidence="1" id="KW-0732">Signal</keyword>
<dbReference type="Proteomes" id="UP000001544">
    <property type="component" value="Plasmid pBpOF4-02"/>
</dbReference>
<dbReference type="AlphaFoldDB" id="D3G1Y1"/>
<sequence length="310" mass="35569">MKKLHLVCTLISLLLISGCSQVQPTDDNFDNFETHEQPIAEYEEVYTLGLYDDKEFEYERTFNIEDNFQKSVILGNKTSTESSFVLLIFNHGEQINFEIDNSVTDHYIFDVGPGEHKEMEVSLSDLNDGFHSITYILLNSPEVIPEDYPTSIGLSDLFSIRVNLFKNIDNIPEKRPELSAESIQSEERKIHGTLLSNGDKDYEVLFEHEMGENNPITLFYGNSNSESIDFYLVSLLNFQQVPIGDDKYIYDELGPDEEKSITIKLEDGFLDNENNVYQTLMIPPPFEAVTEEDPYLLQDPLASNRAQFKK</sequence>
<accession>D3G1Y1</accession>
<gene>
    <name evidence="2" type="ordered locus">BpOF4_21809</name>
</gene>
<dbReference type="EMBL" id="CP001880">
    <property type="protein sequence ID" value="ADC52357.1"/>
    <property type="molecule type" value="Genomic_DNA"/>
</dbReference>
<evidence type="ECO:0000256" key="1">
    <source>
        <dbReference type="SAM" id="SignalP"/>
    </source>
</evidence>
<feature type="chain" id="PRO_5039074557" description="Intracellular proteinase inhibitor BsuPI domain-containing protein" evidence="1">
    <location>
        <begin position="23"/>
        <end position="310"/>
    </location>
</feature>
<reference evidence="2 3" key="1">
    <citation type="journal article" date="2011" name="Environ. Microbiol.">
        <title>Genome of alkaliphilic Bacillus pseudofirmus OF4 reveals adaptations that support the ability to grow in an external pH range from 7.5 to 11.4.</title>
        <authorList>
            <person name="Janto B."/>
            <person name="Ahmed A."/>
            <person name="Ito M."/>
            <person name="Liu J."/>
            <person name="Hicks D.B."/>
            <person name="Pagni S."/>
            <person name="Fackelmayer O.J."/>
            <person name="Smith T.A."/>
            <person name="Earl J."/>
            <person name="Elbourne L.D."/>
            <person name="Hassan K."/>
            <person name="Paulsen I.T."/>
            <person name="Kolsto A.B."/>
            <person name="Tourasse N.J."/>
            <person name="Ehrlich G.D."/>
            <person name="Boissy R."/>
            <person name="Ivey D.M."/>
            <person name="Li G."/>
            <person name="Xue Y."/>
            <person name="Ma Y."/>
            <person name="Hu F.Z."/>
            <person name="Krulwich T.A."/>
        </authorList>
    </citation>
    <scope>NUCLEOTIDE SEQUENCE [LARGE SCALE GENOMIC DNA]</scope>
    <source>
        <strain evidence="3">ATCC BAA-2126 / JCM 17055 / OF4</strain>
    </source>
</reference>